<feature type="transmembrane region" description="Helical" evidence="2">
    <location>
        <begin position="223"/>
        <end position="245"/>
    </location>
</feature>
<dbReference type="AlphaFoldDB" id="A0AAN6Y9N7"/>
<evidence type="ECO:0000256" key="2">
    <source>
        <dbReference type="SAM" id="Phobius"/>
    </source>
</evidence>
<feature type="region of interest" description="Disordered" evidence="1">
    <location>
        <begin position="321"/>
        <end position="361"/>
    </location>
</feature>
<reference evidence="3" key="2">
    <citation type="submission" date="2023-05" db="EMBL/GenBank/DDBJ databases">
        <authorList>
            <consortium name="Lawrence Berkeley National Laboratory"/>
            <person name="Steindorff A."/>
            <person name="Hensen N."/>
            <person name="Bonometti L."/>
            <person name="Westerberg I."/>
            <person name="Brannstrom I.O."/>
            <person name="Guillou S."/>
            <person name="Cros-Aarteil S."/>
            <person name="Calhoun S."/>
            <person name="Haridas S."/>
            <person name="Kuo A."/>
            <person name="Mondo S."/>
            <person name="Pangilinan J."/>
            <person name="Riley R."/>
            <person name="Labutti K."/>
            <person name="Andreopoulos B."/>
            <person name="Lipzen A."/>
            <person name="Chen C."/>
            <person name="Yanf M."/>
            <person name="Daum C."/>
            <person name="Ng V."/>
            <person name="Clum A."/>
            <person name="Ohm R."/>
            <person name="Martin F."/>
            <person name="Silar P."/>
            <person name="Natvig D."/>
            <person name="Lalanne C."/>
            <person name="Gautier V."/>
            <person name="Ament-Velasquez S.L."/>
            <person name="Kruys A."/>
            <person name="Hutchinson M.I."/>
            <person name="Powell A.J."/>
            <person name="Barry K."/>
            <person name="Miller A.N."/>
            <person name="Grigoriev I.V."/>
            <person name="Debuchy R."/>
            <person name="Gladieux P."/>
            <person name="Thoren M.H."/>
            <person name="Johannesson H."/>
        </authorList>
    </citation>
    <scope>NUCLEOTIDE SEQUENCE</scope>
    <source>
        <strain evidence="3">PSN293</strain>
    </source>
</reference>
<feature type="region of interest" description="Disordered" evidence="1">
    <location>
        <begin position="256"/>
        <end position="281"/>
    </location>
</feature>
<evidence type="ECO:0000313" key="4">
    <source>
        <dbReference type="Proteomes" id="UP001301769"/>
    </source>
</evidence>
<evidence type="ECO:0000256" key="1">
    <source>
        <dbReference type="SAM" id="MobiDB-lite"/>
    </source>
</evidence>
<protein>
    <submittedName>
        <fullName evidence="3">Uncharacterized protein</fullName>
    </submittedName>
</protein>
<proteinExistence type="predicted"/>
<dbReference type="Proteomes" id="UP001301769">
    <property type="component" value="Unassembled WGS sequence"/>
</dbReference>
<organism evidence="3 4">
    <name type="scientific">Rhypophila decipiens</name>
    <dbReference type="NCBI Taxonomy" id="261697"/>
    <lineage>
        <taxon>Eukaryota</taxon>
        <taxon>Fungi</taxon>
        <taxon>Dikarya</taxon>
        <taxon>Ascomycota</taxon>
        <taxon>Pezizomycotina</taxon>
        <taxon>Sordariomycetes</taxon>
        <taxon>Sordariomycetidae</taxon>
        <taxon>Sordariales</taxon>
        <taxon>Naviculisporaceae</taxon>
        <taxon>Rhypophila</taxon>
    </lineage>
</organism>
<name>A0AAN6Y9N7_9PEZI</name>
<keyword evidence="4" id="KW-1185">Reference proteome</keyword>
<reference evidence="3" key="1">
    <citation type="journal article" date="2023" name="Mol. Phylogenet. Evol.">
        <title>Genome-scale phylogeny and comparative genomics of the fungal order Sordariales.</title>
        <authorList>
            <person name="Hensen N."/>
            <person name="Bonometti L."/>
            <person name="Westerberg I."/>
            <person name="Brannstrom I.O."/>
            <person name="Guillou S."/>
            <person name="Cros-Aarteil S."/>
            <person name="Calhoun S."/>
            <person name="Haridas S."/>
            <person name="Kuo A."/>
            <person name="Mondo S."/>
            <person name="Pangilinan J."/>
            <person name="Riley R."/>
            <person name="LaButti K."/>
            <person name="Andreopoulos B."/>
            <person name="Lipzen A."/>
            <person name="Chen C."/>
            <person name="Yan M."/>
            <person name="Daum C."/>
            <person name="Ng V."/>
            <person name="Clum A."/>
            <person name="Steindorff A."/>
            <person name="Ohm R.A."/>
            <person name="Martin F."/>
            <person name="Silar P."/>
            <person name="Natvig D.O."/>
            <person name="Lalanne C."/>
            <person name="Gautier V."/>
            <person name="Ament-Velasquez S.L."/>
            <person name="Kruys A."/>
            <person name="Hutchinson M.I."/>
            <person name="Powell A.J."/>
            <person name="Barry K."/>
            <person name="Miller A.N."/>
            <person name="Grigoriev I.V."/>
            <person name="Debuchy R."/>
            <person name="Gladieux P."/>
            <person name="Hiltunen Thoren M."/>
            <person name="Johannesson H."/>
        </authorList>
    </citation>
    <scope>NUCLEOTIDE SEQUENCE</scope>
    <source>
        <strain evidence="3">PSN293</strain>
    </source>
</reference>
<keyword evidence="2" id="KW-0472">Membrane</keyword>
<keyword evidence="2" id="KW-0812">Transmembrane</keyword>
<accession>A0AAN6Y9N7</accession>
<feature type="compositionally biased region" description="Basic and acidic residues" evidence="1">
    <location>
        <begin position="347"/>
        <end position="361"/>
    </location>
</feature>
<comment type="caution">
    <text evidence="3">The sequence shown here is derived from an EMBL/GenBank/DDBJ whole genome shotgun (WGS) entry which is preliminary data.</text>
</comment>
<sequence>MAESGTHLGALTTTFTPPSQCTIGIGEGECETCDHIWLGGSCDPSVGAQDVRTCWPPVDRTVPAPVHPYYGWGYYSPGISCPAGHTTACSATAGHPEANAFAFQFSLAADETAAGCCPTGFICSLWGTRQTCQFNMDQSTTSLAVQTVTCDTENGQSGGLNVLTMPQGGITLLAPLIQMNFKATDLPPSTVSSTLTSSGPANSGLNNNASASSDNSGLSGGTIAGIAIGTAILVLGILGAGIFIWRKKRADRNMESDHHTSMNYGPPSIASPGPGHADLASTSSARYAPLGTAYHHPSMEHRVASPGMTELSGADATAAAVPAVGTNRSQEGKWDYPGHQMVAVEAPRPEHSPRELRELPA</sequence>
<evidence type="ECO:0000313" key="3">
    <source>
        <dbReference type="EMBL" id="KAK4212657.1"/>
    </source>
</evidence>
<keyword evidence="2" id="KW-1133">Transmembrane helix</keyword>
<feature type="region of interest" description="Disordered" evidence="1">
    <location>
        <begin position="188"/>
        <end position="216"/>
    </location>
</feature>
<gene>
    <name evidence="3" type="ORF">QBC37DRAFT_465269</name>
</gene>
<dbReference type="EMBL" id="MU858123">
    <property type="protein sequence ID" value="KAK4212657.1"/>
    <property type="molecule type" value="Genomic_DNA"/>
</dbReference>